<evidence type="ECO:0000313" key="2">
    <source>
        <dbReference type="EMBL" id="WAR23987.1"/>
    </source>
</evidence>
<organism evidence="2 3">
    <name type="scientific">Mya arenaria</name>
    <name type="common">Soft-shell clam</name>
    <dbReference type="NCBI Taxonomy" id="6604"/>
    <lineage>
        <taxon>Eukaryota</taxon>
        <taxon>Metazoa</taxon>
        <taxon>Spiralia</taxon>
        <taxon>Lophotrochozoa</taxon>
        <taxon>Mollusca</taxon>
        <taxon>Bivalvia</taxon>
        <taxon>Autobranchia</taxon>
        <taxon>Heteroconchia</taxon>
        <taxon>Euheterodonta</taxon>
        <taxon>Imparidentia</taxon>
        <taxon>Neoheterodontei</taxon>
        <taxon>Myida</taxon>
        <taxon>Myoidea</taxon>
        <taxon>Myidae</taxon>
        <taxon>Mya</taxon>
    </lineage>
</organism>
<name>A0ABY7FQV9_MYAAR</name>
<feature type="compositionally biased region" description="Basic and acidic residues" evidence="1">
    <location>
        <begin position="37"/>
        <end position="53"/>
    </location>
</feature>
<evidence type="ECO:0000313" key="3">
    <source>
        <dbReference type="Proteomes" id="UP001164746"/>
    </source>
</evidence>
<accession>A0ABY7FQV9</accession>
<proteinExistence type="predicted"/>
<protein>
    <submittedName>
        <fullName evidence="2">Uncharacterized protein</fullName>
    </submittedName>
</protein>
<sequence>MLGVKTRKSFSFQEELEIMAIAASWRPPSLPPPPPPPRRDERLPPPPLRDERLLPPLPLRDVRLPPPPKLIPGGFQVIFPDPPTRSPAGDTKGDALNVNGSSSVFKGGRRNSNFLGGPIVDNSCANMEVSRCSTNSTTLKTLIRFI</sequence>
<keyword evidence="3" id="KW-1185">Reference proteome</keyword>
<gene>
    <name evidence="2" type="ORF">MAR_037656</name>
</gene>
<reference evidence="2" key="1">
    <citation type="submission" date="2022-11" db="EMBL/GenBank/DDBJ databases">
        <title>Centuries of genome instability and evolution in soft-shell clam transmissible cancer (bioRxiv).</title>
        <authorList>
            <person name="Hart S.F.M."/>
            <person name="Yonemitsu M.A."/>
            <person name="Giersch R.M."/>
            <person name="Beal B.F."/>
            <person name="Arriagada G."/>
            <person name="Davis B.W."/>
            <person name="Ostrander E.A."/>
            <person name="Goff S.P."/>
            <person name="Metzger M.J."/>
        </authorList>
    </citation>
    <scope>NUCLEOTIDE SEQUENCE</scope>
    <source>
        <strain evidence="2">MELC-2E11</strain>
        <tissue evidence="2">Siphon/mantle</tissue>
    </source>
</reference>
<dbReference type="EMBL" id="CP111024">
    <property type="protein sequence ID" value="WAR23987.1"/>
    <property type="molecule type" value="Genomic_DNA"/>
</dbReference>
<feature type="region of interest" description="Disordered" evidence="1">
    <location>
        <begin position="23"/>
        <end position="103"/>
    </location>
</feature>
<evidence type="ECO:0000256" key="1">
    <source>
        <dbReference type="SAM" id="MobiDB-lite"/>
    </source>
</evidence>
<dbReference type="Proteomes" id="UP001164746">
    <property type="component" value="Chromosome 13"/>
</dbReference>